<accession>A0A250K0M3</accession>
<sequence>MLLATVSVMAVGGPGCGESNPLDALTITQGVYGVTTYVDDVCSGECDSGPRQMTFLLRALPGESDVGSVTSNEEGFYEFALEPGDYRICTTFERCTDFTVGTGEAVRLDYEFSVGPGWSRPR</sequence>
<protein>
    <submittedName>
        <fullName evidence="1">Lipoprotein</fullName>
    </submittedName>
</protein>
<evidence type="ECO:0000313" key="1">
    <source>
        <dbReference type="EMBL" id="ATB49498.1"/>
    </source>
</evidence>
<dbReference type="EMBL" id="CP022203">
    <property type="protein sequence ID" value="ATB49498.1"/>
    <property type="molecule type" value="Genomic_DNA"/>
</dbReference>
<dbReference type="Proteomes" id="UP000217343">
    <property type="component" value="Chromosome"/>
</dbReference>
<evidence type="ECO:0000313" key="2">
    <source>
        <dbReference type="Proteomes" id="UP000217343"/>
    </source>
</evidence>
<gene>
    <name evidence="1" type="ORF">MYMAC_005143</name>
</gene>
<name>A0A250K0M3_9BACT</name>
<dbReference type="KEGG" id="mmas:MYMAC_005143"/>
<keyword evidence="1" id="KW-0449">Lipoprotein</keyword>
<proteinExistence type="predicted"/>
<dbReference type="InterPro" id="IPR008969">
    <property type="entry name" value="CarboxyPept-like_regulatory"/>
</dbReference>
<reference evidence="1 2" key="1">
    <citation type="submission" date="2017-06" db="EMBL/GenBank/DDBJ databases">
        <title>Sequencing and comparative analysis of myxobacterial genomes.</title>
        <authorList>
            <person name="Rupp O."/>
            <person name="Goesmann A."/>
            <person name="Sogaard-Andersen L."/>
        </authorList>
    </citation>
    <scope>NUCLEOTIDE SEQUENCE [LARGE SCALE GENOMIC DNA]</scope>
    <source>
        <strain evidence="1 2">DSM 14697</strain>
    </source>
</reference>
<organism evidence="1 2">
    <name type="scientific">Corallococcus macrosporus DSM 14697</name>
    <dbReference type="NCBI Taxonomy" id="1189310"/>
    <lineage>
        <taxon>Bacteria</taxon>
        <taxon>Pseudomonadati</taxon>
        <taxon>Myxococcota</taxon>
        <taxon>Myxococcia</taxon>
        <taxon>Myxococcales</taxon>
        <taxon>Cystobacterineae</taxon>
        <taxon>Myxococcaceae</taxon>
        <taxon>Corallococcus</taxon>
    </lineage>
</organism>
<keyword evidence="2" id="KW-1185">Reference proteome</keyword>
<dbReference type="SUPFAM" id="SSF49464">
    <property type="entry name" value="Carboxypeptidase regulatory domain-like"/>
    <property type="match status" value="1"/>
</dbReference>
<dbReference type="AlphaFoldDB" id="A0A250K0M3"/>